<reference evidence="2" key="1">
    <citation type="submission" date="2014-05" db="EMBL/GenBank/DDBJ databases">
        <title>The genome and life-stage specific transcriptomes of Globodera pallida elucidate key aspects of plant parasitism by a cyst nematode.</title>
        <authorList>
            <person name="Cotton J.A."/>
            <person name="Lilley C.J."/>
            <person name="Jones L.M."/>
            <person name="Kikuchi T."/>
            <person name="Reid A.J."/>
            <person name="Thorpe P."/>
            <person name="Tsai I.J."/>
            <person name="Beasley H."/>
            <person name="Blok V."/>
            <person name="Cock P.J.A."/>
            <person name="Van den Akker S.E."/>
            <person name="Holroyd N."/>
            <person name="Hunt M."/>
            <person name="Mantelin S."/>
            <person name="Naghra H."/>
            <person name="Pain A."/>
            <person name="Palomares-Rius J.E."/>
            <person name="Zarowiecki M."/>
            <person name="Berriman M."/>
            <person name="Jones J.T."/>
            <person name="Urwin P.E."/>
        </authorList>
    </citation>
    <scope>NUCLEOTIDE SEQUENCE [LARGE SCALE GENOMIC DNA]</scope>
    <source>
        <strain evidence="2">Lindley</strain>
    </source>
</reference>
<protein>
    <submittedName>
        <fullName evidence="3">CRAL-TRIO domain-containing protein</fullName>
    </submittedName>
</protein>
<dbReference type="AlphaFoldDB" id="A0A183CQC8"/>
<evidence type="ECO:0000256" key="1">
    <source>
        <dbReference type="SAM" id="MobiDB-lite"/>
    </source>
</evidence>
<name>A0A183CQC8_GLOPA</name>
<feature type="region of interest" description="Disordered" evidence="1">
    <location>
        <begin position="225"/>
        <end position="276"/>
    </location>
</feature>
<accession>A0A183CQC8</accession>
<organism evidence="2 3">
    <name type="scientific">Globodera pallida</name>
    <name type="common">Potato cyst nematode worm</name>
    <name type="synonym">Heterodera pallida</name>
    <dbReference type="NCBI Taxonomy" id="36090"/>
    <lineage>
        <taxon>Eukaryota</taxon>
        <taxon>Metazoa</taxon>
        <taxon>Ecdysozoa</taxon>
        <taxon>Nematoda</taxon>
        <taxon>Chromadorea</taxon>
        <taxon>Rhabditida</taxon>
        <taxon>Tylenchina</taxon>
        <taxon>Tylenchomorpha</taxon>
        <taxon>Tylenchoidea</taxon>
        <taxon>Heteroderidae</taxon>
        <taxon>Heteroderinae</taxon>
        <taxon>Globodera</taxon>
    </lineage>
</organism>
<proteinExistence type="predicted"/>
<feature type="compositionally biased region" description="Basic and acidic residues" evidence="1">
    <location>
        <begin position="266"/>
        <end position="276"/>
    </location>
</feature>
<evidence type="ECO:0000313" key="2">
    <source>
        <dbReference type="Proteomes" id="UP000050741"/>
    </source>
</evidence>
<reference evidence="3" key="2">
    <citation type="submission" date="2016-06" db="UniProtKB">
        <authorList>
            <consortium name="WormBaseParasite"/>
        </authorList>
    </citation>
    <scope>IDENTIFICATION</scope>
</reference>
<dbReference type="Proteomes" id="UP000050741">
    <property type="component" value="Unassembled WGS sequence"/>
</dbReference>
<keyword evidence="2" id="KW-1185">Reference proteome</keyword>
<evidence type="ECO:0000313" key="3">
    <source>
        <dbReference type="WBParaSite" id="GPLIN_001508600"/>
    </source>
</evidence>
<dbReference type="WBParaSite" id="GPLIN_001508600">
    <property type="protein sequence ID" value="GPLIN_001508600"/>
    <property type="gene ID" value="GPLIN_001508600"/>
</dbReference>
<sequence>MYATFSRHRQKCSDGLPRFGCRARKDFYHQNGLWIGLKAVETSAFKNKTKEQLVEMRNAAVRELAAVLSEEPGPKGVYIKCLPDKLNIFGLRYVGQGDVRRRQLDYGGMHRHIVPDNYSSFEPKAFGAKLQMLLLAEELSDKFARTIEYALIQMLDLPTNKFINLNYPFPFVATKNDAGETAYINMLPEGVSDSDLRSLVAPLLFIALELREELAIDMSGRGQQKMDADAPLISTPTSSMESLDQWDEMPGTSAASEDPWQRHAPKGWEQKPAKEWTKTDREIFSWLAT</sequence>